<feature type="compositionally biased region" description="Low complexity" evidence="1">
    <location>
        <begin position="547"/>
        <end position="563"/>
    </location>
</feature>
<accession>A0A1B0FJZ0</accession>
<feature type="compositionally biased region" description="Polar residues" evidence="1">
    <location>
        <begin position="525"/>
        <end position="546"/>
    </location>
</feature>
<dbReference type="VEuPathDB" id="VectorBase:GMOY004141"/>
<feature type="compositionally biased region" description="Low complexity" evidence="1">
    <location>
        <begin position="65"/>
        <end position="76"/>
    </location>
</feature>
<keyword evidence="3" id="KW-1185">Reference proteome</keyword>
<feature type="region of interest" description="Disordered" evidence="1">
    <location>
        <begin position="59"/>
        <end position="103"/>
    </location>
</feature>
<organism evidence="2 3">
    <name type="scientific">Glossina morsitans morsitans</name>
    <name type="common">Savannah tsetse fly</name>
    <dbReference type="NCBI Taxonomy" id="37546"/>
    <lineage>
        <taxon>Eukaryota</taxon>
        <taxon>Metazoa</taxon>
        <taxon>Ecdysozoa</taxon>
        <taxon>Arthropoda</taxon>
        <taxon>Hexapoda</taxon>
        <taxon>Insecta</taxon>
        <taxon>Pterygota</taxon>
        <taxon>Neoptera</taxon>
        <taxon>Endopterygota</taxon>
        <taxon>Diptera</taxon>
        <taxon>Brachycera</taxon>
        <taxon>Muscomorpha</taxon>
        <taxon>Hippoboscoidea</taxon>
        <taxon>Glossinidae</taxon>
        <taxon>Glossina</taxon>
    </lineage>
</organism>
<dbReference type="EMBL" id="CCAG010021343">
    <property type="status" value="NOT_ANNOTATED_CDS"/>
    <property type="molecule type" value="Genomic_DNA"/>
</dbReference>
<feature type="compositionally biased region" description="Low complexity" evidence="1">
    <location>
        <begin position="711"/>
        <end position="722"/>
    </location>
</feature>
<feature type="region of interest" description="Disordered" evidence="1">
    <location>
        <begin position="681"/>
        <end position="739"/>
    </location>
</feature>
<name>A0A1B0FJZ0_GLOMM</name>
<sequence length="1081" mass="121160">MGWLYVYEEYKNSVLKRQFPNGRQVALLVIDDKLLIKTEWIGILFFLTTTALTIAEKRETKSKTKVSTTKSASTSKTLEKSSKPTEASSTSARTTTKTLKSAKSLDSRGKRTLYDFGNAGFLYPQVAARRAGYSAEPRTSYYPTNGGYFNGENAIAQFPSSPYAAYPQYLEAPEPIIEIIIKDSNDTLGSTQPAHPVATKTKKKKEKVHVYYVNYKKDANNKLHLESPIASLNNNDDNDEEEVEEEVVHYPTPLPQVQTTTLRTIIHPDSEKYHSNSGIHVTFGSEDKSHVGQILEEHDAESVQREVVALPATPQIGHNNPSYNNGLNYQQFAQTRSNQGGNYYFNNPVAPGPPPAASAYFSQQQLPNQHGSNYFRPPHQPLKPQTAPNTQQYYQKPAVAQTPLRPAYNAVNKPLANAHQQQAAQQPHYYVNFNQQYHQVPTQSQSQYYNGFGQKPAQSAKPSASAIFFPTVPPKGQELPNRHSPAPYQPIKFRPTPAPVPIYSKATYKPFTYQKQPQYTQQQQHSSFNFGSANPSQQQQANYYKTQTQLQHQIQPQAQHQTQPQPPLNHLQTQPLNNHNNALYYNQKQQKQQQHQQQQQQQHQVQAQYQNKYHSGPGAASSASPSLTPAGQHYQNHNPLGLLKETELLQSIPKFEQHITETVQQQYKPNGYQSQNQVIHDIPAPNLNPNQQQQKDQSQISYSGNQNSYNQQPHHQASQSQQFSNFVTSSSFKNSPVTKSYPAVTQAPQFGVSNYAGDVFKELDQRRNPHHTQYQPDSYKSTKHAPSPTTQTASTSQQSTTPDPKTLIQLPDEVPDDLRQQLLSSGILNNADISVLDYDKIGETALENLPPEHLQHFYGGGGGAQISESKKVLTVLKPNGDKVKINEKGLERVKETNSLHLKSPTSEVKLVKDGEDVSSSSERQYNRYLPLKINGAQFPKPENDELKDRKILSVVVLAPVESSTPASTEEGKEVKFLGGDLIKTLVKKPTKDNFKRWLEKESRTDVDQQAVILLVTKDDASGAEQEIFMYDIASGVVNKLNGELSSTFVNVAEENASSEDLEHASTVDPSILENVMQKIRR</sequence>
<dbReference type="EnsemblMetazoa" id="GMOY004141-RA">
    <property type="protein sequence ID" value="GMOY004141-PA"/>
    <property type="gene ID" value="GMOY004141"/>
</dbReference>
<dbReference type="Proteomes" id="UP000092444">
    <property type="component" value="Unassembled WGS sequence"/>
</dbReference>
<proteinExistence type="predicted"/>
<feature type="compositionally biased region" description="Low complexity" evidence="1">
    <location>
        <begin position="785"/>
        <end position="802"/>
    </location>
</feature>
<feature type="compositionally biased region" description="Low complexity" evidence="1">
    <location>
        <begin position="587"/>
        <end position="631"/>
    </location>
</feature>
<feature type="compositionally biased region" description="Polar residues" evidence="1">
    <location>
        <begin position="700"/>
        <end position="710"/>
    </location>
</feature>
<dbReference type="AlphaFoldDB" id="A0A1B0FJZ0"/>
<protein>
    <submittedName>
        <fullName evidence="2">Uncharacterized protein</fullName>
    </submittedName>
</protein>
<feature type="region of interest" description="Disordered" evidence="1">
    <location>
        <begin position="473"/>
        <end position="497"/>
    </location>
</feature>
<reference evidence="2" key="1">
    <citation type="submission" date="2020-05" db="UniProtKB">
        <authorList>
            <consortium name="EnsemblMetazoa"/>
        </authorList>
    </citation>
    <scope>IDENTIFICATION</scope>
    <source>
        <strain evidence="2">Yale</strain>
    </source>
</reference>
<evidence type="ECO:0000313" key="3">
    <source>
        <dbReference type="Proteomes" id="UP000092444"/>
    </source>
</evidence>
<feature type="region of interest" description="Disordered" evidence="1">
    <location>
        <begin position="768"/>
        <end position="810"/>
    </location>
</feature>
<feature type="compositionally biased region" description="Polar residues" evidence="1">
    <location>
        <begin position="723"/>
        <end position="738"/>
    </location>
</feature>
<feature type="compositionally biased region" description="Low complexity" evidence="1">
    <location>
        <begin position="84"/>
        <end position="102"/>
    </location>
</feature>
<dbReference type="PhylomeDB" id="A0A1B0FJZ0"/>
<feature type="region of interest" description="Disordered" evidence="1">
    <location>
        <begin position="516"/>
        <end position="637"/>
    </location>
</feature>
<evidence type="ECO:0000313" key="2">
    <source>
        <dbReference type="EnsemblMetazoa" id="GMOY004141-PA"/>
    </source>
</evidence>
<evidence type="ECO:0000256" key="1">
    <source>
        <dbReference type="SAM" id="MobiDB-lite"/>
    </source>
</evidence>
<feature type="compositionally biased region" description="Polar residues" evidence="1">
    <location>
        <begin position="570"/>
        <end position="586"/>
    </location>
</feature>
<dbReference type="STRING" id="37546.A0A1B0FJZ0"/>